<keyword evidence="3" id="KW-1003">Cell membrane</keyword>
<keyword evidence="4" id="KW-0812">Transmembrane</keyword>
<evidence type="ECO:0000313" key="8">
    <source>
        <dbReference type="Proteomes" id="UP001595528"/>
    </source>
</evidence>
<reference evidence="8" key="1">
    <citation type="journal article" date="2019" name="Int. J. Syst. Evol. Microbiol.">
        <title>The Global Catalogue of Microorganisms (GCM) 10K type strain sequencing project: providing services to taxonomists for standard genome sequencing and annotation.</title>
        <authorList>
            <consortium name="The Broad Institute Genomics Platform"/>
            <consortium name="The Broad Institute Genome Sequencing Center for Infectious Disease"/>
            <person name="Wu L."/>
            <person name="Ma J."/>
        </authorList>
    </citation>
    <scope>NUCLEOTIDE SEQUENCE [LARGE SCALE GENOMIC DNA]</scope>
    <source>
        <strain evidence="8">KCTC 42964</strain>
    </source>
</reference>
<organism evidence="7 8">
    <name type="scientific">Marinibaculum pumilum</name>
    <dbReference type="NCBI Taxonomy" id="1766165"/>
    <lineage>
        <taxon>Bacteria</taxon>
        <taxon>Pseudomonadati</taxon>
        <taxon>Pseudomonadota</taxon>
        <taxon>Alphaproteobacteria</taxon>
        <taxon>Rhodospirillales</taxon>
        <taxon>Rhodospirillaceae</taxon>
        <taxon>Marinibaculum</taxon>
    </lineage>
</organism>
<dbReference type="PANTHER" id="PTHR37937:SF1">
    <property type="entry name" value="CONJUGATIVE TRANSFER: DNA TRANSPORT"/>
    <property type="match status" value="1"/>
</dbReference>
<evidence type="ECO:0000256" key="1">
    <source>
        <dbReference type="ARBA" id="ARBA00004651"/>
    </source>
</evidence>
<dbReference type="SUPFAM" id="SSF52540">
    <property type="entry name" value="P-loop containing nucleoside triphosphate hydrolases"/>
    <property type="match status" value="1"/>
</dbReference>
<proteinExistence type="inferred from homology"/>
<keyword evidence="8" id="KW-1185">Reference proteome</keyword>
<dbReference type="Pfam" id="PF02534">
    <property type="entry name" value="T4SS-DNA_transf"/>
    <property type="match status" value="2"/>
</dbReference>
<dbReference type="Proteomes" id="UP001595528">
    <property type="component" value="Unassembled WGS sequence"/>
</dbReference>
<dbReference type="InterPro" id="IPR027417">
    <property type="entry name" value="P-loop_NTPase"/>
</dbReference>
<comment type="similarity">
    <text evidence="2">Belongs to the VirD4/TraG family.</text>
</comment>
<gene>
    <name evidence="7" type="ORF">ACFOGJ_18030</name>
</gene>
<comment type="caution">
    <text evidence="7">The sequence shown here is derived from an EMBL/GenBank/DDBJ whole genome shotgun (WGS) entry which is preliminary data.</text>
</comment>
<keyword evidence="6" id="KW-0472">Membrane</keyword>
<evidence type="ECO:0000256" key="5">
    <source>
        <dbReference type="ARBA" id="ARBA00022989"/>
    </source>
</evidence>
<dbReference type="PANTHER" id="PTHR37937">
    <property type="entry name" value="CONJUGATIVE TRANSFER: DNA TRANSPORT"/>
    <property type="match status" value="1"/>
</dbReference>
<dbReference type="InterPro" id="IPR003688">
    <property type="entry name" value="TraG/VirD4"/>
</dbReference>
<evidence type="ECO:0000256" key="6">
    <source>
        <dbReference type="ARBA" id="ARBA00023136"/>
    </source>
</evidence>
<dbReference type="InterPro" id="IPR051539">
    <property type="entry name" value="T4SS-coupling_protein"/>
</dbReference>
<evidence type="ECO:0000256" key="4">
    <source>
        <dbReference type="ARBA" id="ARBA00022692"/>
    </source>
</evidence>
<protein>
    <submittedName>
        <fullName evidence="7">Type IV secretory system conjugative DNA transfer family protein</fullName>
    </submittedName>
</protein>
<accession>A0ABV7L3A1</accession>
<evidence type="ECO:0000313" key="7">
    <source>
        <dbReference type="EMBL" id="MFC3229150.1"/>
    </source>
</evidence>
<keyword evidence="5" id="KW-1133">Transmembrane helix</keyword>
<dbReference type="Gene3D" id="3.40.50.300">
    <property type="entry name" value="P-loop containing nucleotide triphosphate hydrolases"/>
    <property type="match status" value="1"/>
</dbReference>
<name>A0ABV7L3A1_9PROT</name>
<evidence type="ECO:0000256" key="2">
    <source>
        <dbReference type="ARBA" id="ARBA00008806"/>
    </source>
</evidence>
<comment type="subcellular location">
    <subcellularLocation>
        <location evidence="1">Cell membrane</location>
        <topology evidence="1">Multi-pass membrane protein</topology>
    </subcellularLocation>
</comment>
<sequence length="534" mass="58967">MSGSISNEDRPFGSARFAGPEEAARAGMFRQQRGSLLVGFLGPRPLWYSDMGGLLLIAGARSGKLRDILAYNVCPGTCLHSMLILDMKGELAAISLNQTSDRKFCGYWSPIPLHGIRGNRINPLDYIRIDSPTLVSDVKVFAENMIPASGSPQSLYFEGRAREFLEGIVLALVRLKSVLTFPELYRVINLLVAGGNEWLDFAFEMAESGFPLARRVEEEIAAARKDSSGGFRGILGELTKAFACLSDPSLMASVSPPFDFSLSQLCESDRAWQIYLMPPAEFIDAWAPVIKAIFVAGMIYKSRAPAAPQQTWILDECAQLGAFPLAVKLFTYGAGIGIRPWAVFQSADQMKALGPDAKTIVSSSAGLQSYFGVRDLETASTLSKMLGSETLGYVDAHRRAEARYAQQRAARRLFGGGNPFRIAQEVAHHARMASLPVLTHRALRNPDELLGMPGDRQIIFADGLEHPLYAERRAYFDQPFMAGRYHPSPFHPPADKVRVRTRGGYAWRRVIVEPVPRRFAHYPQYVGGTWSRIG</sequence>
<dbReference type="EMBL" id="JBHRTR010000031">
    <property type="protein sequence ID" value="MFC3229150.1"/>
    <property type="molecule type" value="Genomic_DNA"/>
</dbReference>
<dbReference type="RefSeq" id="WP_379903082.1">
    <property type="nucleotide sequence ID" value="NZ_JBHRTR010000031.1"/>
</dbReference>
<evidence type="ECO:0000256" key="3">
    <source>
        <dbReference type="ARBA" id="ARBA00022475"/>
    </source>
</evidence>